<gene>
    <name evidence="2" type="ORF">Goari_022540</name>
</gene>
<dbReference type="EMBL" id="JABFAA010351999">
    <property type="protein sequence ID" value="MBA0702516.1"/>
    <property type="molecule type" value="Genomic_DNA"/>
</dbReference>
<evidence type="ECO:0000313" key="3">
    <source>
        <dbReference type="Proteomes" id="UP000593577"/>
    </source>
</evidence>
<keyword evidence="3" id="KW-1185">Reference proteome</keyword>
<accession>A0A7J8YSF0</accession>
<name>A0A7J8YSF0_GOSAI</name>
<dbReference type="GO" id="GO:0004523">
    <property type="term" value="F:RNA-DNA hybrid ribonuclease activity"/>
    <property type="evidence" value="ECO:0007669"/>
    <property type="project" value="InterPro"/>
</dbReference>
<sequence>MAENEGLRAMKIQKAMIRNCRAQEELPKAAIQFDAAFDRRSSKSATGMVGWNQNGDLLVLKTVVHNKVSSSFAAEAYACLESIKLGISLRMPSIKIMGTPKQSSKNVKRIH</sequence>
<evidence type="ECO:0000259" key="1">
    <source>
        <dbReference type="Pfam" id="PF13456"/>
    </source>
</evidence>
<dbReference type="Proteomes" id="UP000593577">
    <property type="component" value="Unassembled WGS sequence"/>
</dbReference>
<dbReference type="GO" id="GO:0003676">
    <property type="term" value="F:nucleic acid binding"/>
    <property type="evidence" value="ECO:0007669"/>
    <property type="project" value="InterPro"/>
</dbReference>
<organism evidence="2 3">
    <name type="scientific">Gossypium aridum</name>
    <name type="common">American cotton</name>
    <name type="synonym">Erioxylum aridum</name>
    <dbReference type="NCBI Taxonomy" id="34290"/>
    <lineage>
        <taxon>Eukaryota</taxon>
        <taxon>Viridiplantae</taxon>
        <taxon>Streptophyta</taxon>
        <taxon>Embryophyta</taxon>
        <taxon>Tracheophyta</taxon>
        <taxon>Spermatophyta</taxon>
        <taxon>Magnoliopsida</taxon>
        <taxon>eudicotyledons</taxon>
        <taxon>Gunneridae</taxon>
        <taxon>Pentapetalae</taxon>
        <taxon>rosids</taxon>
        <taxon>malvids</taxon>
        <taxon>Malvales</taxon>
        <taxon>Malvaceae</taxon>
        <taxon>Malvoideae</taxon>
        <taxon>Gossypium</taxon>
    </lineage>
</organism>
<dbReference type="Pfam" id="PF13456">
    <property type="entry name" value="RVT_3"/>
    <property type="match status" value="1"/>
</dbReference>
<feature type="domain" description="RNase H type-1" evidence="1">
    <location>
        <begin position="33"/>
        <end position="107"/>
    </location>
</feature>
<comment type="caution">
    <text evidence="2">The sequence shown here is derived from an EMBL/GenBank/DDBJ whole genome shotgun (WGS) entry which is preliminary data.</text>
</comment>
<dbReference type="InterPro" id="IPR002156">
    <property type="entry name" value="RNaseH_domain"/>
</dbReference>
<reference evidence="2 3" key="1">
    <citation type="journal article" date="2019" name="Genome Biol. Evol.">
        <title>Insights into the evolution of the New World diploid cottons (Gossypium, subgenus Houzingenia) based on genome sequencing.</title>
        <authorList>
            <person name="Grover C.E."/>
            <person name="Arick M.A. 2nd"/>
            <person name="Thrash A."/>
            <person name="Conover J.L."/>
            <person name="Sanders W.S."/>
            <person name="Peterson D.G."/>
            <person name="Frelichowski J.E."/>
            <person name="Scheffler J.A."/>
            <person name="Scheffler B.E."/>
            <person name="Wendel J.F."/>
        </authorList>
    </citation>
    <scope>NUCLEOTIDE SEQUENCE [LARGE SCALE GENOMIC DNA]</scope>
    <source>
        <strain evidence="2">185</strain>
        <tissue evidence="2">Leaf</tissue>
    </source>
</reference>
<proteinExistence type="predicted"/>
<protein>
    <recommendedName>
        <fullName evidence="1">RNase H type-1 domain-containing protein</fullName>
    </recommendedName>
</protein>
<dbReference type="AlphaFoldDB" id="A0A7J8YSF0"/>
<evidence type="ECO:0000313" key="2">
    <source>
        <dbReference type="EMBL" id="MBA0702516.1"/>
    </source>
</evidence>